<gene>
    <name evidence="3" type="ORF">EJ08DRAFT_196318</name>
</gene>
<dbReference type="SMART" id="SM00460">
    <property type="entry name" value="TGc"/>
    <property type="match status" value="1"/>
</dbReference>
<feature type="compositionally biased region" description="Low complexity" evidence="1">
    <location>
        <begin position="142"/>
        <end position="163"/>
    </location>
</feature>
<reference evidence="3" key="1">
    <citation type="journal article" date="2020" name="Stud. Mycol.">
        <title>101 Dothideomycetes genomes: a test case for predicting lifestyles and emergence of pathogens.</title>
        <authorList>
            <person name="Haridas S."/>
            <person name="Albert R."/>
            <person name="Binder M."/>
            <person name="Bloem J."/>
            <person name="Labutti K."/>
            <person name="Salamov A."/>
            <person name="Andreopoulos B."/>
            <person name="Baker S."/>
            <person name="Barry K."/>
            <person name="Bills G."/>
            <person name="Bluhm B."/>
            <person name="Cannon C."/>
            <person name="Castanera R."/>
            <person name="Culley D."/>
            <person name="Daum C."/>
            <person name="Ezra D."/>
            <person name="Gonzalez J."/>
            <person name="Henrissat B."/>
            <person name="Kuo A."/>
            <person name="Liang C."/>
            <person name="Lipzen A."/>
            <person name="Lutzoni F."/>
            <person name="Magnuson J."/>
            <person name="Mondo S."/>
            <person name="Nolan M."/>
            <person name="Ohm R."/>
            <person name="Pangilinan J."/>
            <person name="Park H.-J."/>
            <person name="Ramirez L."/>
            <person name="Alfaro M."/>
            <person name="Sun H."/>
            <person name="Tritt A."/>
            <person name="Yoshinaga Y."/>
            <person name="Zwiers L.-H."/>
            <person name="Turgeon B."/>
            <person name="Goodwin S."/>
            <person name="Spatafora J."/>
            <person name="Crous P."/>
            <person name="Grigoriev I."/>
        </authorList>
    </citation>
    <scope>NUCLEOTIDE SEQUENCE</scope>
    <source>
        <strain evidence="3">CBS 130266</strain>
    </source>
</reference>
<dbReference type="PANTHER" id="PTHR46333:SF5">
    <property type="entry name" value="TRANSGLUTAMINASE-LIKE DOMAIN-CONTAINING PROTEIN"/>
    <property type="match status" value="1"/>
</dbReference>
<name>A0A9P4TZV3_9PEZI</name>
<dbReference type="Pfam" id="PF01841">
    <property type="entry name" value="Transglut_core"/>
    <property type="match status" value="1"/>
</dbReference>
<feature type="compositionally biased region" description="Polar residues" evidence="1">
    <location>
        <begin position="131"/>
        <end position="141"/>
    </location>
</feature>
<protein>
    <recommendedName>
        <fullName evidence="2">Thioredoxin domain-containing protein</fullName>
    </recommendedName>
</protein>
<dbReference type="Gene3D" id="3.40.30.10">
    <property type="entry name" value="Glutaredoxin"/>
    <property type="match status" value="1"/>
</dbReference>
<feature type="region of interest" description="Disordered" evidence="1">
    <location>
        <begin position="398"/>
        <end position="419"/>
    </location>
</feature>
<proteinExistence type="predicted"/>
<dbReference type="InterPro" id="IPR038765">
    <property type="entry name" value="Papain-like_cys_pep_sf"/>
</dbReference>
<feature type="compositionally biased region" description="Basic and acidic residues" evidence="1">
    <location>
        <begin position="94"/>
        <end position="103"/>
    </location>
</feature>
<dbReference type="EMBL" id="MU007033">
    <property type="protein sequence ID" value="KAF2431318.1"/>
    <property type="molecule type" value="Genomic_DNA"/>
</dbReference>
<organism evidence="3 4">
    <name type="scientific">Tothia fuscella</name>
    <dbReference type="NCBI Taxonomy" id="1048955"/>
    <lineage>
        <taxon>Eukaryota</taxon>
        <taxon>Fungi</taxon>
        <taxon>Dikarya</taxon>
        <taxon>Ascomycota</taxon>
        <taxon>Pezizomycotina</taxon>
        <taxon>Dothideomycetes</taxon>
        <taxon>Pleosporomycetidae</taxon>
        <taxon>Venturiales</taxon>
        <taxon>Cylindrosympodiaceae</taxon>
        <taxon>Tothia</taxon>
    </lineage>
</organism>
<dbReference type="SUPFAM" id="SSF54001">
    <property type="entry name" value="Cysteine proteinases"/>
    <property type="match status" value="1"/>
</dbReference>
<dbReference type="AlphaFoldDB" id="A0A9P4TZV3"/>
<accession>A0A9P4TZV3</accession>
<dbReference type="Pfam" id="PF00085">
    <property type="entry name" value="Thioredoxin"/>
    <property type="match status" value="1"/>
</dbReference>
<evidence type="ECO:0000256" key="1">
    <source>
        <dbReference type="SAM" id="MobiDB-lite"/>
    </source>
</evidence>
<sequence>MTEKPIVPASIQARIAALKLEQVGRNPDTAPPSYDQAVGAKRKPPPPPPRPGHGARAASVNVPPLASNGVASSRTVGNLPAERDVLPAPVLAKWEGRGKEEKITPSLPPRRVSTDPMSPPLPPRRPSGPSDQSLSRRPSNESISSIASGRSSVSGISTRTSFSVGSGNQHPKNRIRVPEYDPASLPPLPERKAKVQEEKESARLPLRPTISTPNGLLLLDRKTSRDPPPSLPSRPALPSRAGTNIEPPPPPRRSALDYGMNKSTSNPPPVPRTRPNIPNNNTGSTGSALVELDANNFDEIIIRSGKPALVDFYAPFCKYCREIDPVYAELAEKFRDSGIIIAKVDSYTHKAIENRYNIQAWPTFKWFDGSGDNPIDYDSGWEIDWFSDYITQKTGIRPGTRAVQPSSKQAAPPPVPLSSRPNIAELQTSKPKAAAAGMQPGVCLKCRDFSAPDKHAARFPRQSIPSTDIAWLAHQLCDPFPSATDKARAIFTWLHHNIDYDTEAFFSGNLKASTPNSTIATGLAVCEGYSALFTAMAAPAGLESVVASGHGKGFGHSALAPGSPIPPYDGNHAWNAVKIDNREWKLIDCCWGAGNIKGPGMPYNREFSPEHFTMSNDDFGLQHYPENNRYFFRDDGRPSITWEEYMLNDVGGEKCIVFSGAKETHGLDDKSFLPKFMDVKIHDPTSGPTVRFQFNKICQHYDNVSKHGQPYLFFFKWKRPNGQEDVRCFQTDGYYWWLDVPRQDLGKSGDELNVQYVMHFNTSKTDGRGMTESEFMRGMKMGKPGGWNGCQWNYLARWTVR</sequence>
<feature type="domain" description="Thioredoxin" evidence="2">
    <location>
        <begin position="268"/>
        <end position="395"/>
    </location>
</feature>
<evidence type="ECO:0000313" key="3">
    <source>
        <dbReference type="EMBL" id="KAF2431318.1"/>
    </source>
</evidence>
<dbReference type="InterPro" id="IPR036249">
    <property type="entry name" value="Thioredoxin-like_sf"/>
</dbReference>
<dbReference type="Proteomes" id="UP000800235">
    <property type="component" value="Unassembled WGS sequence"/>
</dbReference>
<dbReference type="PANTHER" id="PTHR46333">
    <property type="entry name" value="CYTOKINESIS PROTEIN 3"/>
    <property type="match status" value="1"/>
</dbReference>
<dbReference type="InterPro" id="IPR013766">
    <property type="entry name" value="Thioredoxin_domain"/>
</dbReference>
<feature type="compositionally biased region" description="Low complexity" evidence="1">
    <location>
        <begin position="273"/>
        <end position="282"/>
    </location>
</feature>
<dbReference type="PROSITE" id="PS51352">
    <property type="entry name" value="THIOREDOXIN_2"/>
    <property type="match status" value="1"/>
</dbReference>
<dbReference type="SUPFAM" id="SSF52833">
    <property type="entry name" value="Thioredoxin-like"/>
    <property type="match status" value="1"/>
</dbReference>
<feature type="compositionally biased region" description="Pro residues" evidence="1">
    <location>
        <begin position="117"/>
        <end position="126"/>
    </location>
</feature>
<dbReference type="Gene3D" id="3.10.620.30">
    <property type="match status" value="1"/>
</dbReference>
<dbReference type="OrthoDB" id="6129702at2759"/>
<dbReference type="InterPro" id="IPR002931">
    <property type="entry name" value="Transglutaminase-like"/>
</dbReference>
<dbReference type="InterPro" id="IPR052557">
    <property type="entry name" value="CAP/Cytokinesis_protein"/>
</dbReference>
<evidence type="ECO:0000313" key="4">
    <source>
        <dbReference type="Proteomes" id="UP000800235"/>
    </source>
</evidence>
<comment type="caution">
    <text evidence="3">The sequence shown here is derived from an EMBL/GenBank/DDBJ whole genome shotgun (WGS) entry which is preliminary data.</text>
</comment>
<feature type="compositionally biased region" description="Basic and acidic residues" evidence="1">
    <location>
        <begin position="189"/>
        <end position="202"/>
    </location>
</feature>
<evidence type="ECO:0000259" key="2">
    <source>
        <dbReference type="PROSITE" id="PS51352"/>
    </source>
</evidence>
<keyword evidence="4" id="KW-1185">Reference proteome</keyword>
<feature type="region of interest" description="Disordered" evidence="1">
    <location>
        <begin position="22"/>
        <end position="282"/>
    </location>
</feature>
<dbReference type="GO" id="GO:0005737">
    <property type="term" value="C:cytoplasm"/>
    <property type="evidence" value="ECO:0007669"/>
    <property type="project" value="TreeGrafter"/>
</dbReference>